<accession>A0A1E5V7U1</accession>
<evidence type="ECO:0000259" key="7">
    <source>
        <dbReference type="PROSITE" id="PS50863"/>
    </source>
</evidence>
<evidence type="ECO:0000313" key="9">
    <source>
        <dbReference type="Proteomes" id="UP000095767"/>
    </source>
</evidence>
<organism evidence="8 9">
    <name type="scientific">Dichanthelium oligosanthes</name>
    <dbReference type="NCBI Taxonomy" id="888268"/>
    <lineage>
        <taxon>Eukaryota</taxon>
        <taxon>Viridiplantae</taxon>
        <taxon>Streptophyta</taxon>
        <taxon>Embryophyta</taxon>
        <taxon>Tracheophyta</taxon>
        <taxon>Spermatophyta</taxon>
        <taxon>Magnoliopsida</taxon>
        <taxon>Liliopsida</taxon>
        <taxon>Poales</taxon>
        <taxon>Poaceae</taxon>
        <taxon>PACMAD clade</taxon>
        <taxon>Panicoideae</taxon>
        <taxon>Panicodae</taxon>
        <taxon>Paniceae</taxon>
        <taxon>Dichantheliinae</taxon>
        <taxon>Dichanthelium</taxon>
    </lineage>
</organism>
<dbReference type="GO" id="GO:0003677">
    <property type="term" value="F:DNA binding"/>
    <property type="evidence" value="ECO:0007669"/>
    <property type="project" value="UniProtKB-KW"/>
</dbReference>
<proteinExistence type="predicted"/>
<dbReference type="CDD" id="cd10017">
    <property type="entry name" value="B3_DNA"/>
    <property type="match status" value="1"/>
</dbReference>
<dbReference type="SMART" id="SM01019">
    <property type="entry name" value="B3"/>
    <property type="match status" value="1"/>
</dbReference>
<protein>
    <submittedName>
        <fullName evidence="8">B3 domain-containing protein</fullName>
    </submittedName>
</protein>
<comment type="subcellular location">
    <subcellularLocation>
        <location evidence="1">Nucleus</location>
    </subcellularLocation>
</comment>
<dbReference type="SUPFAM" id="SSF101936">
    <property type="entry name" value="DNA-binding pseudobarrel domain"/>
    <property type="match status" value="1"/>
</dbReference>
<name>A0A1E5V7U1_9POAL</name>
<feature type="compositionally biased region" description="Basic and acidic residues" evidence="6">
    <location>
        <begin position="19"/>
        <end position="95"/>
    </location>
</feature>
<evidence type="ECO:0000256" key="4">
    <source>
        <dbReference type="ARBA" id="ARBA00023163"/>
    </source>
</evidence>
<keyword evidence="9" id="KW-1185">Reference proteome</keyword>
<dbReference type="InterPro" id="IPR003340">
    <property type="entry name" value="B3_DNA-bd"/>
</dbReference>
<keyword evidence="5" id="KW-0539">Nucleus</keyword>
<feature type="region of interest" description="Disordered" evidence="6">
    <location>
        <begin position="1"/>
        <end position="97"/>
    </location>
</feature>
<dbReference type="AlphaFoldDB" id="A0A1E5V7U1"/>
<feature type="compositionally biased region" description="Polar residues" evidence="6">
    <location>
        <begin position="428"/>
        <end position="439"/>
    </location>
</feature>
<evidence type="ECO:0000256" key="5">
    <source>
        <dbReference type="ARBA" id="ARBA00023242"/>
    </source>
</evidence>
<feature type="compositionally biased region" description="Polar residues" evidence="6">
    <location>
        <begin position="390"/>
        <end position="401"/>
    </location>
</feature>
<dbReference type="Gene3D" id="2.40.330.10">
    <property type="entry name" value="DNA-binding pseudobarrel domain"/>
    <property type="match status" value="1"/>
</dbReference>
<dbReference type="GO" id="GO:0005634">
    <property type="term" value="C:nucleus"/>
    <property type="evidence" value="ECO:0007669"/>
    <property type="project" value="UniProtKB-SubCell"/>
</dbReference>
<evidence type="ECO:0000313" key="8">
    <source>
        <dbReference type="EMBL" id="OEL21212.1"/>
    </source>
</evidence>
<evidence type="ECO:0000256" key="6">
    <source>
        <dbReference type="SAM" id="MobiDB-lite"/>
    </source>
</evidence>
<evidence type="ECO:0000256" key="2">
    <source>
        <dbReference type="ARBA" id="ARBA00023015"/>
    </source>
</evidence>
<evidence type="ECO:0000256" key="1">
    <source>
        <dbReference type="ARBA" id="ARBA00004123"/>
    </source>
</evidence>
<dbReference type="EMBL" id="LWDX02048437">
    <property type="protein sequence ID" value="OEL21212.1"/>
    <property type="molecule type" value="Genomic_DNA"/>
</dbReference>
<dbReference type="PROSITE" id="PS50863">
    <property type="entry name" value="B3"/>
    <property type="match status" value="1"/>
</dbReference>
<dbReference type="InterPro" id="IPR015300">
    <property type="entry name" value="DNA-bd_pseudobarrel_sf"/>
</dbReference>
<keyword evidence="4" id="KW-0804">Transcription</keyword>
<comment type="caution">
    <text evidence="8">The sequence shown here is derived from an EMBL/GenBank/DDBJ whole genome shotgun (WGS) entry which is preliminary data.</text>
</comment>
<dbReference type="Proteomes" id="UP000095767">
    <property type="component" value="Unassembled WGS sequence"/>
</dbReference>
<dbReference type="OrthoDB" id="1666376at2759"/>
<dbReference type="Pfam" id="PF02362">
    <property type="entry name" value="B3"/>
    <property type="match status" value="1"/>
</dbReference>
<reference evidence="8 9" key="1">
    <citation type="submission" date="2016-09" db="EMBL/GenBank/DDBJ databases">
        <title>The draft genome of Dichanthelium oligosanthes: A C3 panicoid grass species.</title>
        <authorList>
            <person name="Studer A.J."/>
            <person name="Schnable J.C."/>
            <person name="Brutnell T.P."/>
        </authorList>
    </citation>
    <scope>NUCLEOTIDE SEQUENCE [LARGE SCALE GENOMIC DNA]</scope>
    <source>
        <strain evidence="9">cv. Kellogg 1175</strain>
        <tissue evidence="8">Leaf</tissue>
    </source>
</reference>
<gene>
    <name evidence="8" type="ORF">BAE44_0017769</name>
</gene>
<feature type="region of interest" description="Disordered" evidence="6">
    <location>
        <begin position="221"/>
        <end position="471"/>
    </location>
</feature>
<feature type="domain" description="TF-B3" evidence="7">
    <location>
        <begin position="101"/>
        <end position="194"/>
    </location>
</feature>
<feature type="compositionally biased region" description="Polar residues" evidence="6">
    <location>
        <begin position="314"/>
        <end position="325"/>
    </location>
</feature>
<sequence>MAAGRKKQQGSNRAAATPPEKESGKGKGNEKSARGDGKELAREKQRRRGEEKEVREEVQEPAKEKQKQKGKGKGDKEVREDGREKEKQQGKEEPAAKSVGQQFFKIFFPGQSAERLKIPASFHQHLMEQSAGLVSLKGPSGNTWQAVLTSDSEGLWFGHGWKEFVMDHSVKQGHFLVFTYDGPSQFSVTVFGPLGTVDPLALVAKPSNDIVIKIEDDEELQGDMDAGGTSEPSVLPPEEGNGITRKRARGVNDVSADGNAPKRHSSVTNKVLPPEEGNGKRPRVNDYISADGNGSKKHSSVAKKTEKKIPEANAGTSKDASTIVNTDKDGNASKRYSSVTKKAEKKIPESNAGTSKDASTIVNTGKDGNASKRNSSVTKKAEKKIPEANAGTSKDGSTIVNTDKDGNASKRNSNVTKKAEKKIPEANAGTSKDASTIVNTDEDDNASKRNSNVTKKAEKKIPEANASTSKDASTIVNTNKDAPFSLLDESMSFNKTLVREKNMPKLGKFLVRRARQPMVISQRRAVTQEEKDHALRRAKEFKSKNPFAVQTMMESYVYVGFFMVRSLYSHMLLNLYRTQNYSL</sequence>
<feature type="compositionally biased region" description="Polar residues" evidence="6">
    <location>
        <begin position="351"/>
        <end position="363"/>
    </location>
</feature>
<dbReference type="PANTHER" id="PTHR31391:SF155">
    <property type="entry name" value="B3 DOMAIN-CONTAINING PROTEIN OS11G0197600"/>
    <property type="match status" value="1"/>
</dbReference>
<dbReference type="InterPro" id="IPR044837">
    <property type="entry name" value="REM16-like"/>
</dbReference>
<keyword evidence="2" id="KW-0805">Transcription regulation</keyword>
<keyword evidence="3" id="KW-0238">DNA-binding</keyword>
<evidence type="ECO:0000256" key="3">
    <source>
        <dbReference type="ARBA" id="ARBA00023125"/>
    </source>
</evidence>
<dbReference type="PANTHER" id="PTHR31391">
    <property type="entry name" value="B3 DOMAIN-CONTAINING PROTEIN OS11G0197600-RELATED"/>
    <property type="match status" value="1"/>
</dbReference>